<keyword evidence="1" id="KW-0472">Membrane</keyword>
<proteinExistence type="predicted"/>
<dbReference type="Proteomes" id="UP000301475">
    <property type="component" value="Chromosome"/>
</dbReference>
<evidence type="ECO:0000256" key="1">
    <source>
        <dbReference type="SAM" id="Phobius"/>
    </source>
</evidence>
<keyword evidence="1" id="KW-0812">Transmembrane</keyword>
<keyword evidence="3" id="KW-1185">Reference proteome</keyword>
<dbReference type="AlphaFoldDB" id="A0A4P8XVX9"/>
<gene>
    <name evidence="2" type="ORF">E5Z56_02030</name>
</gene>
<reference evidence="2 3" key="1">
    <citation type="submission" date="2019-04" db="EMBL/GenBank/DDBJ databases">
        <authorList>
            <person name="Embree M."/>
            <person name="Gaffney J.R."/>
        </authorList>
    </citation>
    <scope>NUCLEOTIDE SEQUENCE [LARGE SCALE GENOMIC DNA]</scope>
    <source>
        <strain evidence="2 3">JE7A12</strain>
    </source>
</reference>
<dbReference type="RefSeq" id="WP_138156306.1">
    <property type="nucleotide sequence ID" value="NZ_CP039381.1"/>
</dbReference>
<accession>A0A4P8XVX9</accession>
<dbReference type="KEGG" id="ruj:E5Z56_02030"/>
<protein>
    <submittedName>
        <fullName evidence="2">Uncharacterized protein</fullName>
    </submittedName>
</protein>
<evidence type="ECO:0000313" key="2">
    <source>
        <dbReference type="EMBL" id="QCT06219.1"/>
    </source>
</evidence>
<organism evidence="2 3">
    <name type="scientific">Ruminococcus bovis</name>
    <dbReference type="NCBI Taxonomy" id="2564099"/>
    <lineage>
        <taxon>Bacteria</taxon>
        <taxon>Bacillati</taxon>
        <taxon>Bacillota</taxon>
        <taxon>Clostridia</taxon>
        <taxon>Eubacteriales</taxon>
        <taxon>Oscillospiraceae</taxon>
        <taxon>Ruminococcus</taxon>
    </lineage>
</organism>
<name>A0A4P8XVX9_9FIRM</name>
<keyword evidence="1" id="KW-1133">Transmembrane helix</keyword>
<dbReference type="EMBL" id="CP039381">
    <property type="protein sequence ID" value="QCT06219.1"/>
    <property type="molecule type" value="Genomic_DNA"/>
</dbReference>
<evidence type="ECO:0000313" key="3">
    <source>
        <dbReference type="Proteomes" id="UP000301475"/>
    </source>
</evidence>
<sequence>MIMFKKHHKATVAIIVTVIIAIICTLAYFFLNLIDFHFYFGWKDVKLSNTISIKIPNDWNESKENGLIYFSKDTSNDKDKIILFQSKAEDMYDFGEPLNNNAKAEKNIISHNFKSIIKITGEVNSLSAVQGDAVISADNVTYKTDYVSINKDDEEITFYSWNDNVDTDTLEKIADSVSYN</sequence>
<feature type="transmembrane region" description="Helical" evidence="1">
    <location>
        <begin position="12"/>
        <end position="31"/>
    </location>
</feature>